<reference evidence="4" key="1">
    <citation type="submission" date="2017-05" db="EMBL/GenBank/DDBJ databases">
        <authorList>
            <person name="Barney B.M."/>
        </authorList>
    </citation>
    <scope>NUCLEOTIDE SEQUENCE [LARGE SCALE GENOMIC DNA]</scope>
    <source>
        <strain evidence="4">PSBB022</strain>
    </source>
</reference>
<feature type="transmembrane region" description="Helical" evidence="1">
    <location>
        <begin position="151"/>
        <end position="178"/>
    </location>
</feature>
<dbReference type="STRING" id="1209072.GCA_000766945_00706"/>
<feature type="transmembrane region" description="Helical" evidence="1">
    <location>
        <begin position="27"/>
        <end position="44"/>
    </location>
</feature>
<name>A0A266Q7Z5_9GAMM</name>
<organism evidence="3 4">
    <name type="scientific">Cellvibrio mixtus</name>
    <dbReference type="NCBI Taxonomy" id="39650"/>
    <lineage>
        <taxon>Bacteria</taxon>
        <taxon>Pseudomonadati</taxon>
        <taxon>Pseudomonadota</taxon>
        <taxon>Gammaproteobacteria</taxon>
        <taxon>Cellvibrionales</taxon>
        <taxon>Cellvibrionaceae</taxon>
        <taxon>Cellvibrio</taxon>
    </lineage>
</organism>
<dbReference type="InterPro" id="IPR058581">
    <property type="entry name" value="TM_HPP"/>
</dbReference>
<dbReference type="RefSeq" id="WP_094983401.1">
    <property type="nucleotide sequence ID" value="NZ_NHNI01000001.1"/>
</dbReference>
<accession>A0A266Q7Z5</accession>
<dbReference type="AlphaFoldDB" id="A0A266Q7Z5"/>
<keyword evidence="1" id="KW-1133">Transmembrane helix</keyword>
<comment type="caution">
    <text evidence="3">The sequence shown here is derived from an EMBL/GenBank/DDBJ whole genome shotgun (WGS) entry which is preliminary data.</text>
</comment>
<evidence type="ECO:0000313" key="4">
    <source>
        <dbReference type="Proteomes" id="UP000216101"/>
    </source>
</evidence>
<keyword evidence="1" id="KW-0812">Transmembrane</keyword>
<dbReference type="Proteomes" id="UP000216101">
    <property type="component" value="Unassembled WGS sequence"/>
</dbReference>
<feature type="transmembrane region" description="Helical" evidence="1">
    <location>
        <begin position="56"/>
        <end position="75"/>
    </location>
</feature>
<feature type="domain" description="HPP transmembrane region" evidence="2">
    <location>
        <begin position="22"/>
        <end position="182"/>
    </location>
</feature>
<dbReference type="Pfam" id="PF04982">
    <property type="entry name" value="TM_HPP"/>
    <property type="match status" value="1"/>
</dbReference>
<proteinExistence type="predicted"/>
<keyword evidence="4" id="KW-1185">Reference proteome</keyword>
<protein>
    <submittedName>
        <fullName evidence="3">HPP domain-containing protein</fullName>
    </submittedName>
</protein>
<dbReference type="PANTHER" id="PTHR33741">
    <property type="entry name" value="TRANSMEMBRANE PROTEIN DDB_G0269096-RELATED"/>
    <property type="match status" value="1"/>
</dbReference>
<evidence type="ECO:0000259" key="2">
    <source>
        <dbReference type="Pfam" id="PF04982"/>
    </source>
</evidence>
<dbReference type="InterPro" id="IPR007065">
    <property type="entry name" value="HPP"/>
</dbReference>
<keyword evidence="1" id="KW-0472">Membrane</keyword>
<evidence type="ECO:0000256" key="1">
    <source>
        <dbReference type="SAM" id="Phobius"/>
    </source>
</evidence>
<evidence type="ECO:0000313" key="3">
    <source>
        <dbReference type="EMBL" id="OZY85511.1"/>
    </source>
</evidence>
<gene>
    <name evidence="3" type="ORF">CBP51_00205</name>
</gene>
<dbReference type="PANTHER" id="PTHR33741:SF5">
    <property type="entry name" value="TRANSMEMBRANE PROTEIN DDB_G0269096-RELATED"/>
    <property type="match status" value="1"/>
</dbReference>
<dbReference type="EMBL" id="NHNI01000001">
    <property type="protein sequence ID" value="OZY85511.1"/>
    <property type="molecule type" value="Genomic_DNA"/>
</dbReference>
<sequence>MSVKHWLHEARLFLGIERNTTRHGEKLISALGAFLGILAVYWGTRWCFPDGFMHTAGTLIMVTSMGASAVLLFAVPQGALSQPWAVIGGHLLSAFVGVSCQQLVPDQTWTPALAVGLAVGVMHYARCMHPPGGATALAAVIGGAEIYKLGYFYMVAPILINLASIMAMALVFNAFFPWRRYPAHLTRRTIAKPTAAAERQFELTQEDFSAAMEQLNSYVDITAENLTQLLELAKQHAEKNITHPEQITSGHFYSNGKLGNLWSVRQVVDAAENAIASKDQVIFKVVAGAGGYATGICLRSEFRQWARYEVEPQPNGHWKKLTDEEE</sequence>
<feature type="transmembrane region" description="Helical" evidence="1">
    <location>
        <begin position="84"/>
        <end position="104"/>
    </location>
</feature>